<evidence type="ECO:0000256" key="5">
    <source>
        <dbReference type="HAMAP-Rule" id="MF_01350"/>
    </source>
</evidence>
<comment type="subcellular location">
    <subcellularLocation>
        <location evidence="5 6">Cell membrane</location>
        <topology evidence="5 6">Multi-pass membrane protein</topology>
    </subcellularLocation>
    <subcellularLocation>
        <location evidence="1">Membrane</location>
        <topology evidence="1">Multi-pass membrane protein</topology>
    </subcellularLocation>
</comment>
<comment type="function">
    <text evidence="5">NDH-1 shuttles electrons from NADH, via FMN and iron-sulfur (Fe-S) centers, to quinones in the respiratory chain. The immediate electron acceptor for the enzyme in this species is believed to be ubiquinone. Couples the redox reaction to proton translocation (for every two electrons transferred, four hydrogen ions are translocated across the cytoplasmic membrane), and thus conserves the redox energy in a proton gradient. This subunit may bind ubiquinone.</text>
</comment>
<keyword evidence="8" id="KW-1185">Reference proteome</keyword>
<feature type="transmembrane region" description="Helical" evidence="5">
    <location>
        <begin position="94"/>
        <end position="116"/>
    </location>
</feature>
<comment type="subunit">
    <text evidence="5">NDH-1 is composed of 14 different subunits. Subunits NuoA, H, J, K, L, M, N constitute the membrane sector of the complex.</text>
</comment>
<name>A0ABX8Z7T0_9NEIS</name>
<dbReference type="PANTHER" id="PTHR11432:SF3">
    <property type="entry name" value="NADH-UBIQUINONE OXIDOREDUCTASE CHAIN 1"/>
    <property type="match status" value="1"/>
</dbReference>
<keyword evidence="3 5" id="KW-1133">Transmembrane helix</keyword>
<dbReference type="NCBIfam" id="NF004741">
    <property type="entry name" value="PRK06076.1-2"/>
    <property type="match status" value="1"/>
</dbReference>
<dbReference type="PROSITE" id="PS00668">
    <property type="entry name" value="COMPLEX1_ND1_2"/>
    <property type="match status" value="1"/>
</dbReference>
<feature type="transmembrane region" description="Helical" evidence="5">
    <location>
        <begin position="328"/>
        <end position="349"/>
    </location>
</feature>
<evidence type="ECO:0000256" key="2">
    <source>
        <dbReference type="ARBA" id="ARBA00022692"/>
    </source>
</evidence>
<feature type="transmembrane region" description="Helical" evidence="5">
    <location>
        <begin position="254"/>
        <end position="277"/>
    </location>
</feature>
<proteinExistence type="inferred from homology"/>
<evidence type="ECO:0000256" key="4">
    <source>
        <dbReference type="ARBA" id="ARBA00023136"/>
    </source>
</evidence>
<dbReference type="GO" id="GO:0016491">
    <property type="term" value="F:oxidoreductase activity"/>
    <property type="evidence" value="ECO:0007669"/>
    <property type="project" value="UniProtKB-KW"/>
</dbReference>
<dbReference type="PANTHER" id="PTHR11432">
    <property type="entry name" value="NADH DEHYDROGENASE SUBUNIT 1"/>
    <property type="match status" value="1"/>
</dbReference>
<comment type="similarity">
    <text evidence="5 6">Belongs to the complex I subunit 1 family.</text>
</comment>
<sequence length="355" mass="38709">MEFIQNILAGFLGAEAAYQGAFFLWTLLKIILIVAPIMGGVAYLTLAERKVIGFMQIRIGPNRVGPFGLLQPVADGVKLLLKEIIAPSAADKKLFFLAPIMVLVPALGAWAVVPFYPGYVLADVNVGLLYVMAITSMGVYGVILAGWASNSKYAFLGGMRAAAQVISYELAMGFALVGVIMVSGSLNLTAIVEQQGQGMAGGSILSWNLIPLLPLFVVYFIAGVAETNRAPFDVTEGESEIVAGHMVEYSGMGFALFFLAEYANMILISAMASVMFLGGWLSPFPASVPVLGAASPLWWVLKVAFLLFCFLWFRATFPRYRYDQLMRLGWKIFIPVTLVWIVLVGAWMMTPWSIW</sequence>
<accession>A0ABX8Z7T0</accession>
<keyword evidence="2 5" id="KW-0812">Transmembrane</keyword>
<organism evidence="7 8">
    <name type="scientific">Deefgea tanakiae</name>
    <dbReference type="NCBI Taxonomy" id="2865840"/>
    <lineage>
        <taxon>Bacteria</taxon>
        <taxon>Pseudomonadati</taxon>
        <taxon>Pseudomonadota</taxon>
        <taxon>Betaproteobacteria</taxon>
        <taxon>Neisseriales</taxon>
        <taxon>Chitinibacteraceae</taxon>
        <taxon>Deefgea</taxon>
    </lineage>
</organism>
<evidence type="ECO:0000313" key="8">
    <source>
        <dbReference type="Proteomes" id="UP000825679"/>
    </source>
</evidence>
<keyword evidence="7" id="KW-0560">Oxidoreductase</keyword>
<keyword evidence="5" id="KW-0830">Ubiquinone</keyword>
<keyword evidence="4 5" id="KW-0472">Membrane</keyword>
<comment type="catalytic activity">
    <reaction evidence="5">
        <text>a quinone + NADH + 5 H(+)(in) = a quinol + NAD(+) + 4 H(+)(out)</text>
        <dbReference type="Rhea" id="RHEA:57888"/>
        <dbReference type="ChEBI" id="CHEBI:15378"/>
        <dbReference type="ChEBI" id="CHEBI:24646"/>
        <dbReference type="ChEBI" id="CHEBI:57540"/>
        <dbReference type="ChEBI" id="CHEBI:57945"/>
        <dbReference type="ChEBI" id="CHEBI:132124"/>
    </reaction>
</comment>
<dbReference type="PROSITE" id="PS00667">
    <property type="entry name" value="COMPLEX1_ND1_1"/>
    <property type="match status" value="1"/>
</dbReference>
<dbReference type="InterPro" id="IPR018086">
    <property type="entry name" value="NADH_UbQ_OxRdtase_su1_CS"/>
</dbReference>
<feature type="transmembrane region" description="Helical" evidence="5">
    <location>
        <begin position="170"/>
        <end position="192"/>
    </location>
</feature>
<protein>
    <recommendedName>
        <fullName evidence="5">NADH-quinone oxidoreductase subunit H</fullName>
        <ecNumber evidence="5">7.1.1.-</ecNumber>
    </recommendedName>
    <alternativeName>
        <fullName evidence="5">NADH dehydrogenase I subunit H</fullName>
    </alternativeName>
    <alternativeName>
        <fullName evidence="5">NDH-1 subunit H</fullName>
    </alternativeName>
</protein>
<reference evidence="7 8" key="1">
    <citation type="submission" date="2021-08" db="EMBL/GenBank/DDBJ databases">
        <title>complete genome sequencing of Deefgea sp. D25.</title>
        <authorList>
            <person name="Bae J.-W."/>
            <person name="Gim D.-H."/>
        </authorList>
    </citation>
    <scope>NUCLEOTIDE SEQUENCE [LARGE SCALE GENOMIC DNA]</scope>
    <source>
        <strain evidence="7 8">D25</strain>
    </source>
</reference>
<keyword evidence="5" id="KW-1003">Cell membrane</keyword>
<evidence type="ECO:0000256" key="1">
    <source>
        <dbReference type="ARBA" id="ARBA00004141"/>
    </source>
</evidence>
<dbReference type="HAMAP" id="MF_01350">
    <property type="entry name" value="NDH1_NuoH"/>
    <property type="match status" value="1"/>
</dbReference>
<gene>
    <name evidence="5 7" type="primary">nuoH</name>
    <name evidence="7" type="ORF">K4H28_04270</name>
</gene>
<evidence type="ECO:0000313" key="7">
    <source>
        <dbReference type="EMBL" id="QZA78633.1"/>
    </source>
</evidence>
<dbReference type="EMBL" id="CP081150">
    <property type="protein sequence ID" value="QZA78633.1"/>
    <property type="molecule type" value="Genomic_DNA"/>
</dbReference>
<feature type="transmembrane region" description="Helical" evidence="5">
    <location>
        <begin position="297"/>
        <end position="316"/>
    </location>
</feature>
<evidence type="ECO:0000256" key="6">
    <source>
        <dbReference type="RuleBase" id="RU000471"/>
    </source>
</evidence>
<keyword evidence="5" id="KW-1278">Translocase</keyword>
<feature type="transmembrane region" description="Helical" evidence="5">
    <location>
        <begin position="22"/>
        <end position="46"/>
    </location>
</feature>
<keyword evidence="5" id="KW-0874">Quinone</keyword>
<dbReference type="Pfam" id="PF00146">
    <property type="entry name" value="NADHdh"/>
    <property type="match status" value="1"/>
</dbReference>
<feature type="transmembrane region" description="Helical" evidence="5">
    <location>
        <begin position="204"/>
        <end position="222"/>
    </location>
</feature>
<dbReference type="Proteomes" id="UP000825679">
    <property type="component" value="Chromosome"/>
</dbReference>
<dbReference type="InterPro" id="IPR001694">
    <property type="entry name" value="NADH_UbQ_OxRdtase_su1/FPO"/>
</dbReference>
<dbReference type="EC" id="7.1.1.-" evidence="5"/>
<feature type="transmembrane region" description="Helical" evidence="5">
    <location>
        <begin position="128"/>
        <end position="149"/>
    </location>
</feature>
<evidence type="ECO:0000256" key="3">
    <source>
        <dbReference type="ARBA" id="ARBA00022989"/>
    </source>
</evidence>
<dbReference type="RefSeq" id="WP_221007162.1">
    <property type="nucleotide sequence ID" value="NZ_CP081150.1"/>
</dbReference>
<keyword evidence="5 6" id="KW-0520">NAD</keyword>